<organism evidence="1 2">
    <name type="scientific">Thiothrix lacustris</name>
    <dbReference type="NCBI Taxonomy" id="525917"/>
    <lineage>
        <taxon>Bacteria</taxon>
        <taxon>Pseudomonadati</taxon>
        <taxon>Pseudomonadota</taxon>
        <taxon>Gammaproteobacteria</taxon>
        <taxon>Thiotrichales</taxon>
        <taxon>Thiotrichaceae</taxon>
        <taxon>Thiothrix</taxon>
    </lineage>
</organism>
<reference evidence="1 2" key="1">
    <citation type="submission" date="2017-01" db="EMBL/GenBank/DDBJ databases">
        <title>Novel large sulfur bacteria in the metagenomes of groundwater-fed chemosynthetic microbial mats in the Lake Huron basin.</title>
        <authorList>
            <person name="Sharrar A.M."/>
            <person name="Flood B.E."/>
            <person name="Bailey J.V."/>
            <person name="Jones D.S."/>
            <person name="Biddanda B."/>
            <person name="Ruberg S.A."/>
            <person name="Marcus D.N."/>
            <person name="Dick G.J."/>
        </authorList>
    </citation>
    <scope>NUCLEOTIDE SEQUENCE [LARGE SCALE GENOMIC DNA]</scope>
    <source>
        <strain evidence="1">A8</strain>
    </source>
</reference>
<evidence type="ECO:0000313" key="1">
    <source>
        <dbReference type="EMBL" id="OQX10510.1"/>
    </source>
</evidence>
<dbReference type="EMBL" id="MTEJ01000111">
    <property type="protein sequence ID" value="OQX10510.1"/>
    <property type="molecule type" value="Genomic_DNA"/>
</dbReference>
<dbReference type="AlphaFoldDB" id="A0A1Y1QP60"/>
<name>A0A1Y1QP60_9GAMM</name>
<comment type="caution">
    <text evidence="1">The sequence shown here is derived from an EMBL/GenBank/DDBJ whole genome shotgun (WGS) entry which is preliminary data.</text>
</comment>
<sequence length="217" mass="23660">MTCSTTALGIPIPLTGTTLSVSIETLSTAMSLITAYVYYDKWKDDKDNLKDLANRYVAVGEEYCAAADVLRTKTNTYYDYVTAFPEYTPTTNPSRDKYFDVLRKASEAAAVGYTSIPSDDTGARCTIRYETAKAVIANGSAAIVDGTRYERGLTDKYLASRLQANTNALQVQPPNNANAFELVGTTVAKQAESDMMTMSSALYMVGRGVSYQQQVGF</sequence>
<dbReference type="Proteomes" id="UP000192491">
    <property type="component" value="Unassembled WGS sequence"/>
</dbReference>
<gene>
    <name evidence="1" type="ORF">BWK73_20195</name>
</gene>
<evidence type="ECO:0000313" key="2">
    <source>
        <dbReference type="Proteomes" id="UP000192491"/>
    </source>
</evidence>
<accession>A0A1Y1QP60</accession>
<protein>
    <submittedName>
        <fullName evidence="1">Uncharacterized protein</fullName>
    </submittedName>
</protein>
<proteinExistence type="predicted"/>